<accession>A0A2M8DAL5</accession>
<protein>
    <submittedName>
        <fullName evidence="1">Uncharacterized protein</fullName>
    </submittedName>
</protein>
<feature type="non-terminal residue" evidence="1">
    <location>
        <position position="1"/>
    </location>
</feature>
<dbReference type="EMBL" id="PFTM01000003">
    <property type="protein sequence ID" value="PJB84190.1"/>
    <property type="molecule type" value="Genomic_DNA"/>
</dbReference>
<organism evidence="1 2">
    <name type="scientific">Candidatus Yonathbacteria bacterium CG_4_9_14_0_8_um_filter_46_47</name>
    <dbReference type="NCBI Taxonomy" id="1975106"/>
    <lineage>
        <taxon>Bacteria</taxon>
        <taxon>Candidatus Yonathiibacteriota</taxon>
    </lineage>
</organism>
<evidence type="ECO:0000313" key="2">
    <source>
        <dbReference type="Proteomes" id="UP000229236"/>
    </source>
</evidence>
<dbReference type="AlphaFoldDB" id="A0A2M8DAL5"/>
<sequence>TIRKIFTHPSISTILPEDILTTEIFKSYGDLTQARRYRQAIVEVEDNQPARDALAKVDEELARSPQNLGAYILATGLKEKR</sequence>
<dbReference type="Proteomes" id="UP000229236">
    <property type="component" value="Unassembled WGS sequence"/>
</dbReference>
<proteinExistence type="predicted"/>
<name>A0A2M8DAL5_9BACT</name>
<evidence type="ECO:0000313" key="1">
    <source>
        <dbReference type="EMBL" id="PJB84190.1"/>
    </source>
</evidence>
<reference evidence="2" key="1">
    <citation type="submission" date="2017-09" db="EMBL/GenBank/DDBJ databases">
        <title>Depth-based differentiation of microbial function through sediment-hosted aquifers and enrichment of novel symbionts in the deep terrestrial subsurface.</title>
        <authorList>
            <person name="Probst A.J."/>
            <person name="Ladd B."/>
            <person name="Jarett J.K."/>
            <person name="Geller-Mcgrath D.E."/>
            <person name="Sieber C.M.K."/>
            <person name="Emerson J.B."/>
            <person name="Anantharaman K."/>
            <person name="Thomas B.C."/>
            <person name="Malmstrom R."/>
            <person name="Stieglmeier M."/>
            <person name="Klingl A."/>
            <person name="Woyke T."/>
            <person name="Ryan C.M."/>
            <person name="Banfield J.F."/>
        </authorList>
    </citation>
    <scope>NUCLEOTIDE SEQUENCE [LARGE SCALE GENOMIC DNA]</scope>
</reference>
<comment type="caution">
    <text evidence="1">The sequence shown here is derived from an EMBL/GenBank/DDBJ whole genome shotgun (WGS) entry which is preliminary data.</text>
</comment>
<gene>
    <name evidence="1" type="ORF">CO088_00040</name>
</gene>